<keyword evidence="11" id="KW-1185">Reference proteome</keyword>
<dbReference type="InterPro" id="IPR035500">
    <property type="entry name" value="NHR-like_dom_sf"/>
</dbReference>
<dbReference type="InterPro" id="IPR050234">
    <property type="entry name" value="Nuclear_hormone_rcpt_NR1"/>
</dbReference>
<proteinExistence type="inferred from homology"/>
<feature type="domain" description="Nuclear receptor" evidence="10">
    <location>
        <begin position="15"/>
        <end position="121"/>
    </location>
</feature>
<sequence length="408" mass="46290">MSPATKDAQDVEWTEGVNKICGQQQLLVVENDATRGALLPLVVLDAEIGLGVAPYIPATWKTARSVWFVETMPLDYTTRGLQFSCKEDEKCEINKTTRNICQRCRLLKCISNGMSTELVLNEVERGTKRKLIERNRERRKIEKIQNQLRRSQSLSDSGLGGSKGGIEDVALVNALTTSYCNQMDVPLQMDSNFAFQDPSEQFNSLLKEILRRTFSFANSVELFTKLKPEEQECLLVKNRGWLEIQLLRAIHQVDVVDKCLVTGANSETSSSRTPLNEFCIEPTKLVHDLYTLAESFQKLQLDNSQLAVLSAIFVFQAEFLPENEEVANFSEHLWSCLQTLVEQSPALGDTPERMASWPRLHIKIAHLRATARRYFTAFFEKTNAREFLGCLPRKNTCAGRVRVTLTYI</sequence>
<keyword evidence="6" id="KW-0238">DNA-binding</keyword>
<dbReference type="GO" id="GO:0000122">
    <property type="term" value="P:negative regulation of transcription by RNA polymerase II"/>
    <property type="evidence" value="ECO:0007669"/>
    <property type="project" value="TreeGrafter"/>
</dbReference>
<evidence type="ECO:0000256" key="7">
    <source>
        <dbReference type="ARBA" id="ARBA00023163"/>
    </source>
</evidence>
<dbReference type="PRINTS" id="PR00398">
    <property type="entry name" value="STRDHORMONER"/>
</dbReference>
<dbReference type="GO" id="GO:0000978">
    <property type="term" value="F:RNA polymerase II cis-regulatory region sequence-specific DNA binding"/>
    <property type="evidence" value="ECO:0007669"/>
    <property type="project" value="TreeGrafter"/>
</dbReference>
<evidence type="ECO:0000313" key="11">
    <source>
        <dbReference type="Proteomes" id="UP000887574"/>
    </source>
</evidence>
<keyword evidence="5" id="KW-0805">Transcription regulation</keyword>
<dbReference type="InterPro" id="IPR001628">
    <property type="entry name" value="Znf_hrmn_rcpt"/>
</dbReference>
<keyword evidence="8" id="KW-0675">Receptor</keyword>
<keyword evidence="2" id="KW-0479">Metal-binding</keyword>
<name>A0A915DYQ9_9BILA</name>
<dbReference type="Pfam" id="PF00104">
    <property type="entry name" value="Hormone_recep"/>
    <property type="match status" value="1"/>
</dbReference>
<keyword evidence="9" id="KW-0539">Nucleus</keyword>
<protein>
    <submittedName>
        <fullName evidence="12">Nuclear receptor domain-containing protein</fullName>
    </submittedName>
</protein>
<dbReference type="Gene3D" id="3.30.50.10">
    <property type="entry name" value="Erythroid Transcription Factor GATA-1, subunit A"/>
    <property type="match status" value="1"/>
</dbReference>
<evidence type="ECO:0000256" key="8">
    <source>
        <dbReference type="ARBA" id="ARBA00023170"/>
    </source>
</evidence>
<evidence type="ECO:0000256" key="9">
    <source>
        <dbReference type="ARBA" id="ARBA00023242"/>
    </source>
</evidence>
<keyword evidence="4" id="KW-0862">Zinc</keyword>
<evidence type="ECO:0000256" key="6">
    <source>
        <dbReference type="ARBA" id="ARBA00023125"/>
    </source>
</evidence>
<dbReference type="GO" id="GO:0045944">
    <property type="term" value="P:positive regulation of transcription by RNA polymerase II"/>
    <property type="evidence" value="ECO:0007669"/>
    <property type="project" value="TreeGrafter"/>
</dbReference>
<organism evidence="11 12">
    <name type="scientific">Ditylenchus dipsaci</name>
    <dbReference type="NCBI Taxonomy" id="166011"/>
    <lineage>
        <taxon>Eukaryota</taxon>
        <taxon>Metazoa</taxon>
        <taxon>Ecdysozoa</taxon>
        <taxon>Nematoda</taxon>
        <taxon>Chromadorea</taxon>
        <taxon>Rhabditida</taxon>
        <taxon>Tylenchina</taxon>
        <taxon>Tylenchomorpha</taxon>
        <taxon>Sphaerularioidea</taxon>
        <taxon>Anguinidae</taxon>
        <taxon>Anguininae</taxon>
        <taxon>Ditylenchus</taxon>
    </lineage>
</organism>
<evidence type="ECO:0000256" key="5">
    <source>
        <dbReference type="ARBA" id="ARBA00023015"/>
    </source>
</evidence>
<reference evidence="12" key="1">
    <citation type="submission" date="2022-11" db="UniProtKB">
        <authorList>
            <consortium name="WormBaseParasite"/>
        </authorList>
    </citation>
    <scope>IDENTIFICATION</scope>
</reference>
<evidence type="ECO:0000313" key="12">
    <source>
        <dbReference type="WBParaSite" id="jg24356"/>
    </source>
</evidence>
<keyword evidence="3" id="KW-0863">Zinc-finger</keyword>
<evidence type="ECO:0000259" key="10">
    <source>
        <dbReference type="PROSITE" id="PS51030"/>
    </source>
</evidence>
<evidence type="ECO:0000256" key="1">
    <source>
        <dbReference type="ARBA" id="ARBA00008092"/>
    </source>
</evidence>
<dbReference type="InterPro" id="IPR001723">
    <property type="entry name" value="Nuclear_hrmn_rcpt"/>
</dbReference>
<dbReference type="GO" id="GO:0048384">
    <property type="term" value="P:retinoic acid receptor signaling pathway"/>
    <property type="evidence" value="ECO:0007669"/>
    <property type="project" value="TreeGrafter"/>
</dbReference>
<evidence type="ECO:0000256" key="3">
    <source>
        <dbReference type="ARBA" id="ARBA00022771"/>
    </source>
</evidence>
<dbReference type="WBParaSite" id="jg24356">
    <property type="protein sequence ID" value="jg24356"/>
    <property type="gene ID" value="jg24356"/>
</dbReference>
<dbReference type="PANTHER" id="PTHR24082:SF330">
    <property type="entry name" value="THYROID HORMONE RECEPTOR BETA"/>
    <property type="match status" value="1"/>
</dbReference>
<dbReference type="Proteomes" id="UP000887574">
    <property type="component" value="Unplaced"/>
</dbReference>
<comment type="similarity">
    <text evidence="1">Belongs to the nuclear hormone receptor family. NR1 subfamily.</text>
</comment>
<dbReference type="SUPFAM" id="SSF57716">
    <property type="entry name" value="Glucocorticoid receptor-like (DNA-binding domain)"/>
    <property type="match status" value="1"/>
</dbReference>
<evidence type="ECO:0000256" key="2">
    <source>
        <dbReference type="ARBA" id="ARBA00022723"/>
    </source>
</evidence>
<dbReference type="PANTHER" id="PTHR24082">
    <property type="entry name" value="NUCLEAR HORMONE RECEPTOR"/>
    <property type="match status" value="1"/>
</dbReference>
<dbReference type="Gene3D" id="1.10.565.10">
    <property type="entry name" value="Retinoid X Receptor"/>
    <property type="match status" value="1"/>
</dbReference>
<keyword evidence="7" id="KW-0804">Transcription</keyword>
<dbReference type="Pfam" id="PF00105">
    <property type="entry name" value="zf-C4"/>
    <property type="match status" value="1"/>
</dbReference>
<dbReference type="InterPro" id="IPR001728">
    <property type="entry name" value="ThyrH_rcpt"/>
</dbReference>
<dbReference type="GO" id="GO:0008270">
    <property type="term" value="F:zinc ion binding"/>
    <property type="evidence" value="ECO:0007669"/>
    <property type="project" value="UniProtKB-KW"/>
</dbReference>
<dbReference type="GO" id="GO:0004879">
    <property type="term" value="F:nuclear receptor activity"/>
    <property type="evidence" value="ECO:0007669"/>
    <property type="project" value="InterPro"/>
</dbReference>
<accession>A0A915DYQ9</accession>
<dbReference type="InterPro" id="IPR000536">
    <property type="entry name" value="Nucl_hrmn_rcpt_lig-bd"/>
</dbReference>
<dbReference type="InterPro" id="IPR013088">
    <property type="entry name" value="Znf_NHR/GATA"/>
</dbReference>
<dbReference type="SUPFAM" id="SSF48508">
    <property type="entry name" value="Nuclear receptor ligand-binding domain"/>
    <property type="match status" value="1"/>
</dbReference>
<dbReference type="PROSITE" id="PS51030">
    <property type="entry name" value="NUCLEAR_REC_DBD_2"/>
    <property type="match status" value="1"/>
</dbReference>
<dbReference type="AlphaFoldDB" id="A0A915DYQ9"/>
<dbReference type="PRINTS" id="PR00546">
    <property type="entry name" value="THYROIDHORMR"/>
</dbReference>
<evidence type="ECO:0000256" key="4">
    <source>
        <dbReference type="ARBA" id="ARBA00022833"/>
    </source>
</evidence>
<dbReference type="SMART" id="SM00399">
    <property type="entry name" value="ZnF_C4"/>
    <property type="match status" value="1"/>
</dbReference>
<dbReference type="GO" id="GO:0030154">
    <property type="term" value="P:cell differentiation"/>
    <property type="evidence" value="ECO:0007669"/>
    <property type="project" value="TreeGrafter"/>
</dbReference>